<keyword evidence="2" id="KW-0238">DNA-binding</keyword>
<organism evidence="5 6">
    <name type="scientific">BD1-7 clade bacterium</name>
    <dbReference type="NCBI Taxonomy" id="2029982"/>
    <lineage>
        <taxon>Bacteria</taxon>
        <taxon>Pseudomonadati</taxon>
        <taxon>Pseudomonadota</taxon>
        <taxon>Gammaproteobacteria</taxon>
        <taxon>Cellvibrionales</taxon>
        <taxon>Spongiibacteraceae</taxon>
        <taxon>BD1-7 clade</taxon>
    </lineage>
</organism>
<dbReference type="SUPFAM" id="SSF50249">
    <property type="entry name" value="Nucleic acid-binding proteins"/>
    <property type="match status" value="1"/>
</dbReference>
<dbReference type="Pfam" id="PF02303">
    <property type="entry name" value="Phage_DNA_bind"/>
    <property type="match status" value="1"/>
</dbReference>
<dbReference type="GO" id="GO:0003697">
    <property type="term" value="F:single-stranded DNA binding"/>
    <property type="evidence" value="ECO:0007669"/>
    <property type="project" value="InterPro"/>
</dbReference>
<evidence type="ECO:0000256" key="1">
    <source>
        <dbReference type="ARBA" id="ARBA00022705"/>
    </source>
</evidence>
<dbReference type="InterPro" id="IPR003512">
    <property type="entry name" value="Phage_M13_G5P_DNA-bd"/>
</dbReference>
<evidence type="ECO:0000313" key="5">
    <source>
        <dbReference type="EMBL" id="CAA0101651.1"/>
    </source>
</evidence>
<dbReference type="GO" id="GO:0006260">
    <property type="term" value="P:DNA replication"/>
    <property type="evidence" value="ECO:0007669"/>
    <property type="project" value="UniProtKB-KW"/>
</dbReference>
<evidence type="ECO:0000313" key="6">
    <source>
        <dbReference type="Proteomes" id="UP000434580"/>
    </source>
</evidence>
<keyword evidence="1" id="KW-0235">DNA replication</keyword>
<protein>
    <recommendedName>
        <fullName evidence="3">Single-stranded DNA-binding protein</fullName>
    </recommendedName>
</protein>
<evidence type="ECO:0000256" key="4">
    <source>
        <dbReference type="SAM" id="MobiDB-lite"/>
    </source>
</evidence>
<dbReference type="AlphaFoldDB" id="A0A5S9PAM1"/>
<dbReference type="EMBL" id="CACSII010000009">
    <property type="protein sequence ID" value="CAA0101651.1"/>
    <property type="molecule type" value="Genomic_DNA"/>
</dbReference>
<gene>
    <name evidence="5" type="ORF">DPBNPPHM_03930</name>
</gene>
<dbReference type="OrthoDB" id="6106682at2"/>
<feature type="region of interest" description="Disordered" evidence="4">
    <location>
        <begin position="1"/>
        <end position="20"/>
    </location>
</feature>
<name>A0A5S9PAM1_9GAMM</name>
<evidence type="ECO:0000256" key="2">
    <source>
        <dbReference type="ARBA" id="ARBA00023125"/>
    </source>
</evidence>
<sequence>MLKVSIIDGHHQPQSRNTQKGVRYFQNAYVDLGGAYPQHIELPIKAPSEAHPIGDYNVSISSFQVGRYKNLELNPFELSLDPASKAKAQ</sequence>
<accession>A0A5S9PAM1</accession>
<dbReference type="Proteomes" id="UP000434580">
    <property type="component" value="Unassembled WGS sequence"/>
</dbReference>
<dbReference type="InterPro" id="IPR012340">
    <property type="entry name" value="NA-bd_OB-fold"/>
</dbReference>
<proteinExistence type="predicted"/>
<reference evidence="5 6" key="1">
    <citation type="submission" date="2019-11" db="EMBL/GenBank/DDBJ databases">
        <authorList>
            <person name="Holert J."/>
        </authorList>
    </citation>
    <scope>NUCLEOTIDE SEQUENCE [LARGE SCALE GENOMIC DNA]</scope>
    <source>
        <strain evidence="5">BC5_2</strain>
    </source>
</reference>
<dbReference type="Gene3D" id="2.40.50.140">
    <property type="entry name" value="Nucleic acid-binding proteins"/>
    <property type="match status" value="1"/>
</dbReference>
<evidence type="ECO:0000256" key="3">
    <source>
        <dbReference type="ARBA" id="ARBA00030596"/>
    </source>
</evidence>